<dbReference type="OrthoDB" id="9797014at2"/>
<protein>
    <recommendedName>
        <fullName evidence="2">YCII-related domain-containing protein</fullName>
    </recommendedName>
</protein>
<name>Q1LTG1_BAUCH</name>
<evidence type="ECO:0000259" key="2">
    <source>
        <dbReference type="Pfam" id="PF03795"/>
    </source>
</evidence>
<dbReference type="SUPFAM" id="SSF54909">
    <property type="entry name" value="Dimeric alpha+beta barrel"/>
    <property type="match status" value="1"/>
</dbReference>
<proteinExistence type="inferred from homology"/>
<reference evidence="3 4" key="1">
    <citation type="journal article" date="2006" name="PLoS Biol.">
        <title>Metabolic complementarity and genomics of the dual bacterial symbiosis of sharpshooters.</title>
        <authorList>
            <person name="Wu D."/>
            <person name="Daugherty S.C."/>
            <person name="Van Aken S.E."/>
            <person name="Pai G.H."/>
            <person name="Watkins K.L."/>
            <person name="Khouri H."/>
            <person name="Tallon L.J."/>
            <person name="Zaborsky J.M."/>
            <person name="Dunbar H.E."/>
            <person name="Tran P.L."/>
            <person name="Moran N.A."/>
            <person name="Eisen J.A."/>
        </authorList>
    </citation>
    <scope>NUCLEOTIDE SEQUENCE [LARGE SCALE GENOMIC DNA]</scope>
    <source>
        <strain evidence="3">Hc</strain>
    </source>
</reference>
<dbReference type="EMBL" id="CP000238">
    <property type="protein sequence ID" value="ABF14248.1"/>
    <property type="molecule type" value="Genomic_DNA"/>
</dbReference>
<dbReference type="Gene3D" id="3.30.70.1060">
    <property type="entry name" value="Dimeric alpha+beta barrel"/>
    <property type="match status" value="1"/>
</dbReference>
<evidence type="ECO:0000256" key="1">
    <source>
        <dbReference type="ARBA" id="ARBA00007689"/>
    </source>
</evidence>
<feature type="domain" description="YCII-related" evidence="2">
    <location>
        <begin position="1"/>
        <end position="94"/>
    </location>
</feature>
<dbReference type="InterPro" id="IPR011008">
    <property type="entry name" value="Dimeric_a/b-barrel"/>
</dbReference>
<dbReference type="AlphaFoldDB" id="Q1LTG1"/>
<gene>
    <name evidence="3" type="ordered locus">BCI_0304</name>
</gene>
<sequence>MLYVIYTESLTNYTENKYIFSRTSDLARLQLLQDQGRLLTAGLTPRIDCYDPGKIGFNGYTVIAEFDSLESAQAWIKKNPYIATNNYTKVIVRPYIILLP</sequence>
<dbReference type="InterPro" id="IPR005545">
    <property type="entry name" value="YCII"/>
</dbReference>
<accession>Q1LTG1</accession>
<dbReference type="HOGENOM" id="CLU_110355_3_0_6"/>
<evidence type="ECO:0000313" key="4">
    <source>
        <dbReference type="Proteomes" id="UP000002427"/>
    </source>
</evidence>
<dbReference type="Pfam" id="PF03795">
    <property type="entry name" value="YCII"/>
    <property type="match status" value="1"/>
</dbReference>
<evidence type="ECO:0000313" key="3">
    <source>
        <dbReference type="EMBL" id="ABF14248.1"/>
    </source>
</evidence>
<dbReference type="Proteomes" id="UP000002427">
    <property type="component" value="Chromosome"/>
</dbReference>
<comment type="similarity">
    <text evidence="1">Belongs to the YciI family.</text>
</comment>
<organism evidence="3 4">
    <name type="scientific">Baumannia cicadellinicola subsp. Homalodisca coagulata</name>
    <dbReference type="NCBI Taxonomy" id="374463"/>
    <lineage>
        <taxon>Bacteria</taxon>
        <taxon>Pseudomonadati</taxon>
        <taxon>Pseudomonadota</taxon>
        <taxon>Gammaproteobacteria</taxon>
        <taxon>Candidatus Palibaumannia</taxon>
    </lineage>
</organism>
<dbReference type="KEGG" id="bci:BCI_0304"/>
<keyword evidence="4" id="KW-1185">Reference proteome</keyword>
<dbReference type="RefSeq" id="WP_011520486.1">
    <property type="nucleotide sequence ID" value="NC_007984.1"/>
</dbReference>
<dbReference type="STRING" id="374463.BCI_0304"/>